<evidence type="ECO:0000313" key="2">
    <source>
        <dbReference type="EMBL" id="GAA1527883.1"/>
    </source>
</evidence>
<organism evidence="2 3">
    <name type="scientific">Dactylosporangium maewongense</name>
    <dbReference type="NCBI Taxonomy" id="634393"/>
    <lineage>
        <taxon>Bacteria</taxon>
        <taxon>Bacillati</taxon>
        <taxon>Actinomycetota</taxon>
        <taxon>Actinomycetes</taxon>
        <taxon>Micromonosporales</taxon>
        <taxon>Micromonosporaceae</taxon>
        <taxon>Dactylosporangium</taxon>
    </lineage>
</organism>
<protein>
    <recommendedName>
        <fullName evidence="4">DUF624 domain-containing protein</fullName>
    </recommendedName>
</protein>
<dbReference type="RefSeq" id="WP_344504631.1">
    <property type="nucleotide sequence ID" value="NZ_BAAAQD010000010.1"/>
</dbReference>
<reference evidence="2 3" key="1">
    <citation type="journal article" date="2019" name="Int. J. Syst. Evol. Microbiol.">
        <title>The Global Catalogue of Microorganisms (GCM) 10K type strain sequencing project: providing services to taxonomists for standard genome sequencing and annotation.</title>
        <authorList>
            <consortium name="The Broad Institute Genomics Platform"/>
            <consortium name="The Broad Institute Genome Sequencing Center for Infectious Disease"/>
            <person name="Wu L."/>
            <person name="Ma J."/>
        </authorList>
    </citation>
    <scope>NUCLEOTIDE SEQUENCE [LARGE SCALE GENOMIC DNA]</scope>
    <source>
        <strain evidence="2 3">JCM 15933</strain>
    </source>
</reference>
<keyword evidence="3" id="KW-1185">Reference proteome</keyword>
<feature type="transmembrane region" description="Helical" evidence="1">
    <location>
        <begin position="66"/>
        <end position="87"/>
    </location>
</feature>
<sequence length="207" mass="20752">MARRGFTETVTVAADLALVGIAVTVCSLPVLTAGAAVHAGSVAVRDVIEGSAVRPSRLWRVFVRSLLPGAVCTVAAATLAWLLLFNLGAVASGRVPGGLPVLVATGAVAAALLAAGALGVVHLAHHGSWSGALRWAAGTVWRQPLTAAMVAGVSSIAAVIGAMIPVTAPLLVGYLLFAVHVIAARRLSEPAPDSEQITVSGPSPVRG</sequence>
<accession>A0ABN2AWD3</accession>
<keyword evidence="1" id="KW-0472">Membrane</keyword>
<dbReference type="Proteomes" id="UP001501470">
    <property type="component" value="Unassembled WGS sequence"/>
</dbReference>
<keyword evidence="1" id="KW-1133">Transmembrane helix</keyword>
<evidence type="ECO:0000313" key="3">
    <source>
        <dbReference type="Proteomes" id="UP001501470"/>
    </source>
</evidence>
<evidence type="ECO:0000256" key="1">
    <source>
        <dbReference type="SAM" id="Phobius"/>
    </source>
</evidence>
<keyword evidence="1" id="KW-0812">Transmembrane</keyword>
<feature type="transmembrane region" description="Helical" evidence="1">
    <location>
        <begin position="145"/>
        <end position="177"/>
    </location>
</feature>
<feature type="transmembrane region" description="Helical" evidence="1">
    <location>
        <begin position="12"/>
        <end position="37"/>
    </location>
</feature>
<proteinExistence type="predicted"/>
<name>A0ABN2AWD3_9ACTN</name>
<comment type="caution">
    <text evidence="2">The sequence shown here is derived from an EMBL/GenBank/DDBJ whole genome shotgun (WGS) entry which is preliminary data.</text>
</comment>
<gene>
    <name evidence="2" type="ORF">GCM10009827_051280</name>
</gene>
<feature type="transmembrane region" description="Helical" evidence="1">
    <location>
        <begin position="99"/>
        <end position="125"/>
    </location>
</feature>
<evidence type="ECO:0008006" key="4">
    <source>
        <dbReference type="Google" id="ProtNLM"/>
    </source>
</evidence>
<dbReference type="EMBL" id="BAAAQD010000010">
    <property type="protein sequence ID" value="GAA1527883.1"/>
    <property type="molecule type" value="Genomic_DNA"/>
</dbReference>